<keyword evidence="7" id="KW-1185">Reference proteome</keyword>
<dbReference type="AlphaFoldDB" id="A0A1H3PDM3"/>
<evidence type="ECO:0000256" key="4">
    <source>
        <dbReference type="PROSITE-ProRule" id="PRU00335"/>
    </source>
</evidence>
<feature type="domain" description="HTH tetR-type" evidence="5">
    <location>
        <begin position="9"/>
        <end position="69"/>
    </location>
</feature>
<evidence type="ECO:0000256" key="2">
    <source>
        <dbReference type="ARBA" id="ARBA00023125"/>
    </source>
</evidence>
<dbReference type="Gene3D" id="1.10.357.10">
    <property type="entry name" value="Tetracycline Repressor, domain 2"/>
    <property type="match status" value="1"/>
</dbReference>
<dbReference type="InterPro" id="IPR009057">
    <property type="entry name" value="Homeodomain-like_sf"/>
</dbReference>
<dbReference type="Proteomes" id="UP000198891">
    <property type="component" value="Unassembled WGS sequence"/>
</dbReference>
<keyword evidence="2 4" id="KW-0238">DNA-binding</keyword>
<name>A0A1H3PDM3_9MICO</name>
<dbReference type="SUPFAM" id="SSF46689">
    <property type="entry name" value="Homeodomain-like"/>
    <property type="match status" value="1"/>
</dbReference>
<dbReference type="GO" id="GO:0003700">
    <property type="term" value="F:DNA-binding transcription factor activity"/>
    <property type="evidence" value="ECO:0007669"/>
    <property type="project" value="TreeGrafter"/>
</dbReference>
<evidence type="ECO:0000256" key="3">
    <source>
        <dbReference type="ARBA" id="ARBA00023163"/>
    </source>
</evidence>
<dbReference type="STRING" id="381665.SAMN05216554_1842"/>
<dbReference type="InterPro" id="IPR001647">
    <property type="entry name" value="HTH_TetR"/>
</dbReference>
<keyword evidence="1" id="KW-0805">Transcription regulation</keyword>
<accession>A0A1H3PDM3</accession>
<evidence type="ECO:0000259" key="5">
    <source>
        <dbReference type="PROSITE" id="PS50977"/>
    </source>
</evidence>
<gene>
    <name evidence="6" type="ORF">SAMN05216554_1842</name>
</gene>
<evidence type="ECO:0000313" key="6">
    <source>
        <dbReference type="EMBL" id="SDY99254.1"/>
    </source>
</evidence>
<dbReference type="OrthoDB" id="3784817at2"/>
<protein>
    <submittedName>
        <fullName evidence="6">Transcriptional regulator, TetR family</fullName>
    </submittedName>
</protein>
<evidence type="ECO:0000256" key="1">
    <source>
        <dbReference type="ARBA" id="ARBA00023015"/>
    </source>
</evidence>
<sequence length="245" mass="25802">MSETISGRVDTRAKIVEVAARLLQEQGTAAVTTRSVAHGAGVQAPTIYRLFGDKNGLLEAVAEHVMAGLVAVKAAVVEAASVDGVDPLVDLRAGWQSQLEFGVANPDLFRLLSDPDRAQSSSAVRSGRRVLEARVHRVAETGRLRVSEERAVGLIQAAGTGAVLMLLATPAEQRDLGLADELYEAVLGQILTDAPEQGDGGAIATVIAFRAIAPRLDALNDAERQLLVDWLDRAIGSGLDRRAGA</sequence>
<dbReference type="GO" id="GO:0000976">
    <property type="term" value="F:transcription cis-regulatory region binding"/>
    <property type="evidence" value="ECO:0007669"/>
    <property type="project" value="TreeGrafter"/>
</dbReference>
<dbReference type="Pfam" id="PF00440">
    <property type="entry name" value="TetR_N"/>
    <property type="match status" value="1"/>
</dbReference>
<dbReference type="PROSITE" id="PS50977">
    <property type="entry name" value="HTH_TETR_2"/>
    <property type="match status" value="1"/>
</dbReference>
<keyword evidence="3" id="KW-0804">Transcription</keyword>
<feature type="DNA-binding region" description="H-T-H motif" evidence="4">
    <location>
        <begin position="32"/>
        <end position="51"/>
    </location>
</feature>
<dbReference type="EMBL" id="FNPZ01000002">
    <property type="protein sequence ID" value="SDY99254.1"/>
    <property type="molecule type" value="Genomic_DNA"/>
</dbReference>
<dbReference type="PANTHER" id="PTHR30055:SF234">
    <property type="entry name" value="HTH-TYPE TRANSCRIPTIONAL REGULATOR BETI"/>
    <property type="match status" value="1"/>
</dbReference>
<dbReference type="InterPro" id="IPR050109">
    <property type="entry name" value="HTH-type_TetR-like_transc_reg"/>
</dbReference>
<dbReference type="PANTHER" id="PTHR30055">
    <property type="entry name" value="HTH-TYPE TRANSCRIPTIONAL REGULATOR RUTR"/>
    <property type="match status" value="1"/>
</dbReference>
<evidence type="ECO:0000313" key="7">
    <source>
        <dbReference type="Proteomes" id="UP000198891"/>
    </source>
</evidence>
<reference evidence="6 7" key="1">
    <citation type="submission" date="2016-10" db="EMBL/GenBank/DDBJ databases">
        <authorList>
            <person name="de Groot N.N."/>
        </authorList>
    </citation>
    <scope>NUCLEOTIDE SEQUENCE [LARGE SCALE GENOMIC DNA]</scope>
    <source>
        <strain evidence="6 7">CGMCC 4.3491</strain>
    </source>
</reference>
<proteinExistence type="predicted"/>
<organism evidence="6 7">
    <name type="scientific">Herbiconiux ginsengi</name>
    <dbReference type="NCBI Taxonomy" id="381665"/>
    <lineage>
        <taxon>Bacteria</taxon>
        <taxon>Bacillati</taxon>
        <taxon>Actinomycetota</taxon>
        <taxon>Actinomycetes</taxon>
        <taxon>Micrococcales</taxon>
        <taxon>Microbacteriaceae</taxon>
        <taxon>Herbiconiux</taxon>
    </lineage>
</organism>
<dbReference type="RefSeq" id="WP_092552236.1">
    <property type="nucleotide sequence ID" value="NZ_FNPZ01000002.1"/>
</dbReference>
<dbReference type="PRINTS" id="PR00455">
    <property type="entry name" value="HTHTETR"/>
</dbReference>